<evidence type="ECO:0000256" key="1">
    <source>
        <dbReference type="ARBA" id="ARBA00004651"/>
    </source>
</evidence>
<feature type="transmembrane region" description="Helical" evidence="6">
    <location>
        <begin position="78"/>
        <end position="96"/>
    </location>
</feature>
<feature type="transmembrane region" description="Helical" evidence="6">
    <location>
        <begin position="137"/>
        <end position="159"/>
    </location>
</feature>
<dbReference type="EMBL" id="JAFLEQ010000012">
    <property type="protein sequence ID" value="MBN9644406.1"/>
    <property type="molecule type" value="Genomic_DNA"/>
</dbReference>
<feature type="transmembrane region" description="Helical" evidence="6">
    <location>
        <begin position="374"/>
        <end position="392"/>
    </location>
</feature>
<feature type="domain" description="Major facilitator superfamily (MFS) profile" evidence="7">
    <location>
        <begin position="13"/>
        <end position="397"/>
    </location>
</feature>
<reference evidence="8" key="1">
    <citation type="submission" date="2021-03" db="EMBL/GenBank/DDBJ databases">
        <authorList>
            <person name="Sun Q."/>
        </authorList>
    </citation>
    <scope>NUCLEOTIDE SEQUENCE</scope>
    <source>
        <strain evidence="8">CCM 8862</strain>
    </source>
</reference>
<feature type="transmembrane region" description="Helical" evidence="6">
    <location>
        <begin position="12"/>
        <end position="35"/>
    </location>
</feature>
<protein>
    <submittedName>
        <fullName evidence="8">MFS transporter</fullName>
    </submittedName>
</protein>
<dbReference type="SUPFAM" id="SSF103473">
    <property type="entry name" value="MFS general substrate transporter"/>
    <property type="match status" value="1"/>
</dbReference>
<dbReference type="GO" id="GO:0022857">
    <property type="term" value="F:transmembrane transporter activity"/>
    <property type="evidence" value="ECO:0007669"/>
    <property type="project" value="InterPro"/>
</dbReference>
<dbReference type="Gene3D" id="1.20.1250.20">
    <property type="entry name" value="MFS general substrate transporter like domains"/>
    <property type="match status" value="1"/>
</dbReference>
<comment type="subcellular location">
    <subcellularLocation>
        <location evidence="1">Cell membrane</location>
        <topology evidence="1">Multi-pass membrane protein</topology>
    </subcellularLocation>
</comment>
<evidence type="ECO:0000256" key="5">
    <source>
        <dbReference type="ARBA" id="ARBA00023136"/>
    </source>
</evidence>
<gene>
    <name evidence="8" type="ORF">JZY06_07250</name>
</gene>
<evidence type="ECO:0000256" key="6">
    <source>
        <dbReference type="SAM" id="Phobius"/>
    </source>
</evidence>
<keyword evidence="9" id="KW-1185">Reference proteome</keyword>
<dbReference type="AlphaFoldDB" id="A0A939IVN2"/>
<keyword evidence="2" id="KW-1003">Cell membrane</keyword>
<dbReference type="InterPro" id="IPR050189">
    <property type="entry name" value="MFS_Efflux_Transporters"/>
</dbReference>
<dbReference type="PANTHER" id="PTHR43124">
    <property type="entry name" value="PURINE EFFLUX PUMP PBUE"/>
    <property type="match status" value="1"/>
</dbReference>
<keyword evidence="3 6" id="KW-0812">Transmembrane</keyword>
<dbReference type="PANTHER" id="PTHR43124:SF3">
    <property type="entry name" value="CHLORAMPHENICOL EFFLUX PUMP RV0191"/>
    <property type="match status" value="1"/>
</dbReference>
<accession>A0A939IVN2</accession>
<feature type="transmembrane region" description="Helical" evidence="6">
    <location>
        <begin position="210"/>
        <end position="231"/>
    </location>
</feature>
<dbReference type="InterPro" id="IPR011701">
    <property type="entry name" value="MFS"/>
</dbReference>
<proteinExistence type="predicted"/>
<evidence type="ECO:0000313" key="8">
    <source>
        <dbReference type="EMBL" id="MBN9644406.1"/>
    </source>
</evidence>
<dbReference type="InterPro" id="IPR036259">
    <property type="entry name" value="MFS_trans_sf"/>
</dbReference>
<feature type="transmembrane region" description="Helical" evidence="6">
    <location>
        <begin position="165"/>
        <end position="189"/>
    </location>
</feature>
<dbReference type="PROSITE" id="PS50850">
    <property type="entry name" value="MFS"/>
    <property type="match status" value="1"/>
</dbReference>
<evidence type="ECO:0000313" key="9">
    <source>
        <dbReference type="Proteomes" id="UP000664332"/>
    </source>
</evidence>
<feature type="transmembrane region" description="Helical" evidence="6">
    <location>
        <begin position="271"/>
        <end position="293"/>
    </location>
</feature>
<dbReference type="Pfam" id="PF07690">
    <property type="entry name" value="MFS_1"/>
    <property type="match status" value="1"/>
</dbReference>
<dbReference type="CDD" id="cd17324">
    <property type="entry name" value="MFS_NepI_like"/>
    <property type="match status" value="1"/>
</dbReference>
<sequence>MAGTQQQSTRWAGVAALGLGIFMMTTLEQLPIGVLTLVADDFRVDNGVIGLGVTIPGLLAGVTAIVAPGLFGRTDRRTLLAGAVFLGAASGVVSAVSTSVPVFLASRILVGLGLGVFWSLLGATVARLAAPQQVATALTVAFSGTAAAIVLGIPVATFLGNAVGWKAAFAIVAAAAAATGVAVAATVPASQGGAAGKMSDLKKAAAIPGLRFGVAFTLLMVTANFTAYTYASPILQDKAGVTASGVAGVLLAAGVAGMAGNFLAGPMMRRCLVATVTAIPAGVAAALSVFIFLVDSPATGYAAMLLWGVFAGMISVVSQGWVLAYAGDYAEAASGLNSGAFNIAIAMGALIGGGVEAGWLAPTGIGVVSGGTDAVLVVAVCATLAALVLAATGRRFKKAAPTTQ</sequence>
<dbReference type="Proteomes" id="UP000664332">
    <property type="component" value="Unassembled WGS sequence"/>
</dbReference>
<feature type="transmembrane region" description="Helical" evidence="6">
    <location>
        <begin position="305"/>
        <end position="327"/>
    </location>
</feature>
<dbReference type="InterPro" id="IPR020846">
    <property type="entry name" value="MFS_dom"/>
</dbReference>
<evidence type="ECO:0000256" key="4">
    <source>
        <dbReference type="ARBA" id="ARBA00022989"/>
    </source>
</evidence>
<comment type="caution">
    <text evidence="8">The sequence shown here is derived from an EMBL/GenBank/DDBJ whole genome shotgun (WGS) entry which is preliminary data.</text>
</comment>
<feature type="transmembrane region" description="Helical" evidence="6">
    <location>
        <begin position="243"/>
        <end position="264"/>
    </location>
</feature>
<organism evidence="8 9">
    <name type="scientific">Corynebacterium mendelii</name>
    <dbReference type="NCBI Taxonomy" id="2765362"/>
    <lineage>
        <taxon>Bacteria</taxon>
        <taxon>Bacillati</taxon>
        <taxon>Actinomycetota</taxon>
        <taxon>Actinomycetes</taxon>
        <taxon>Mycobacteriales</taxon>
        <taxon>Corynebacteriaceae</taxon>
        <taxon>Corynebacterium</taxon>
    </lineage>
</organism>
<dbReference type="RefSeq" id="WP_207278895.1">
    <property type="nucleotide sequence ID" value="NZ_JAFLEQ010000012.1"/>
</dbReference>
<feature type="transmembrane region" description="Helical" evidence="6">
    <location>
        <begin position="339"/>
        <end position="362"/>
    </location>
</feature>
<evidence type="ECO:0000256" key="2">
    <source>
        <dbReference type="ARBA" id="ARBA00022475"/>
    </source>
</evidence>
<keyword evidence="4 6" id="KW-1133">Transmembrane helix</keyword>
<feature type="transmembrane region" description="Helical" evidence="6">
    <location>
        <begin position="47"/>
        <end position="71"/>
    </location>
</feature>
<evidence type="ECO:0000259" key="7">
    <source>
        <dbReference type="PROSITE" id="PS50850"/>
    </source>
</evidence>
<evidence type="ECO:0000256" key="3">
    <source>
        <dbReference type="ARBA" id="ARBA00022692"/>
    </source>
</evidence>
<feature type="transmembrane region" description="Helical" evidence="6">
    <location>
        <begin position="108"/>
        <end position="130"/>
    </location>
</feature>
<keyword evidence="5 6" id="KW-0472">Membrane</keyword>
<name>A0A939IVN2_9CORY</name>
<dbReference type="GO" id="GO:0005886">
    <property type="term" value="C:plasma membrane"/>
    <property type="evidence" value="ECO:0007669"/>
    <property type="project" value="UniProtKB-SubCell"/>
</dbReference>